<evidence type="ECO:0000256" key="2">
    <source>
        <dbReference type="SAM" id="Phobius"/>
    </source>
</evidence>
<reference evidence="4" key="1">
    <citation type="journal article" date="2022" name="G3 (Bethesda)">
        <title>High quality genome of the basidiomycete yeast Dioszegia hungarica PDD-24b-2 isolated from cloud water.</title>
        <authorList>
            <person name="Jarrige D."/>
            <person name="Haridas S."/>
            <person name="Bleykasten-Grosshans C."/>
            <person name="Joly M."/>
            <person name="Nadalig T."/>
            <person name="Sancelme M."/>
            <person name="Vuilleumier S."/>
            <person name="Grigoriev I.V."/>
            <person name="Amato P."/>
            <person name="Bringel F."/>
        </authorList>
    </citation>
    <scope>NUCLEOTIDE SEQUENCE</scope>
    <source>
        <strain evidence="4">PDD-24b-2</strain>
    </source>
</reference>
<keyword evidence="5" id="KW-1185">Reference proteome</keyword>
<name>A0AA38H959_9TREE</name>
<dbReference type="RefSeq" id="XP_052946415.1">
    <property type="nucleotide sequence ID" value="XM_053088783.1"/>
</dbReference>
<organism evidence="4 5">
    <name type="scientific">Dioszegia hungarica</name>
    <dbReference type="NCBI Taxonomy" id="4972"/>
    <lineage>
        <taxon>Eukaryota</taxon>
        <taxon>Fungi</taxon>
        <taxon>Dikarya</taxon>
        <taxon>Basidiomycota</taxon>
        <taxon>Agaricomycotina</taxon>
        <taxon>Tremellomycetes</taxon>
        <taxon>Tremellales</taxon>
        <taxon>Bulleribasidiaceae</taxon>
        <taxon>Dioszegia</taxon>
    </lineage>
</organism>
<comment type="caution">
    <text evidence="4">The sequence shown here is derived from an EMBL/GenBank/DDBJ whole genome shotgun (WGS) entry which is preliminary data.</text>
</comment>
<feature type="compositionally biased region" description="Polar residues" evidence="1">
    <location>
        <begin position="178"/>
        <end position="188"/>
    </location>
</feature>
<evidence type="ECO:0000256" key="1">
    <source>
        <dbReference type="SAM" id="MobiDB-lite"/>
    </source>
</evidence>
<evidence type="ECO:0000313" key="4">
    <source>
        <dbReference type="EMBL" id="KAI9636638.1"/>
    </source>
</evidence>
<dbReference type="Proteomes" id="UP001164286">
    <property type="component" value="Unassembled WGS sequence"/>
</dbReference>
<gene>
    <name evidence="4" type="ORF">MKK02DRAFT_33785</name>
</gene>
<sequence>MTTFTQTMPVLAITLTLTLAGRARASTSFTSATVTADQPLPTRQVDEEEYKPSTGLVVGAAVGTAAIVIILLILILYFAMKRRRESREIAMSRQAAHASITIGRPSVGLQDRQTESSSGRGLGSGDGLPGKETATRSGSHLYPSPRHLPTDRPLASTDGPGSGTHTPPTPPNMERDTTITGVTPLSTANQGMSGQAACIRYVHHRDAGLVIELPPSYESLGSR</sequence>
<keyword evidence="2" id="KW-0472">Membrane</keyword>
<feature type="transmembrane region" description="Helical" evidence="2">
    <location>
        <begin position="56"/>
        <end position="79"/>
    </location>
</feature>
<accession>A0AA38H959</accession>
<evidence type="ECO:0000313" key="5">
    <source>
        <dbReference type="Proteomes" id="UP001164286"/>
    </source>
</evidence>
<evidence type="ECO:0000256" key="3">
    <source>
        <dbReference type="SAM" id="SignalP"/>
    </source>
</evidence>
<feature type="chain" id="PRO_5041367470" evidence="3">
    <location>
        <begin position="26"/>
        <end position="223"/>
    </location>
</feature>
<protein>
    <submittedName>
        <fullName evidence="4">Uncharacterized protein</fullName>
    </submittedName>
</protein>
<feature type="region of interest" description="Disordered" evidence="1">
    <location>
        <begin position="102"/>
        <end position="188"/>
    </location>
</feature>
<keyword evidence="3" id="KW-0732">Signal</keyword>
<keyword evidence="2" id="KW-1133">Transmembrane helix</keyword>
<feature type="signal peptide" evidence="3">
    <location>
        <begin position="1"/>
        <end position="25"/>
    </location>
</feature>
<dbReference type="EMBL" id="JAKWFO010000005">
    <property type="protein sequence ID" value="KAI9636638.1"/>
    <property type="molecule type" value="Genomic_DNA"/>
</dbReference>
<dbReference type="AlphaFoldDB" id="A0AA38H959"/>
<proteinExistence type="predicted"/>
<keyword evidence="2" id="KW-0812">Transmembrane</keyword>
<dbReference type="GeneID" id="77727988"/>